<dbReference type="Pfam" id="PF13192">
    <property type="entry name" value="Thioredoxin_3"/>
    <property type="match status" value="1"/>
</dbReference>
<feature type="active site" description="Nucleophile" evidence="1">
    <location>
        <position position="13"/>
    </location>
</feature>
<feature type="disulfide bond" description="Redox-active" evidence="2">
    <location>
        <begin position="10"/>
        <end position="13"/>
    </location>
</feature>
<dbReference type="Gene3D" id="3.40.30.10">
    <property type="entry name" value="Glutaredoxin"/>
    <property type="match status" value="1"/>
</dbReference>
<dbReference type="AlphaFoldDB" id="A0A7V4WVD1"/>
<dbReference type="InterPro" id="IPR005243">
    <property type="entry name" value="THIRX-like_proc"/>
</dbReference>
<dbReference type="PANTHER" id="PTHR36450">
    <property type="entry name" value="THIOREDOXIN"/>
    <property type="match status" value="1"/>
</dbReference>
<dbReference type="PIRSF" id="PIRSF037031">
    <property type="entry name" value="Redox_disulphide_2"/>
    <property type="match status" value="1"/>
</dbReference>
<comment type="caution">
    <text evidence="4">The sequence shown here is derived from an EMBL/GenBank/DDBJ whole genome shotgun (WGS) entry which is preliminary data.</text>
</comment>
<proteinExistence type="predicted"/>
<feature type="active site" description="Nucleophile" evidence="1">
    <location>
        <position position="10"/>
    </location>
</feature>
<organism evidence="4">
    <name type="scientific">Caldithrix abyssi</name>
    <dbReference type="NCBI Taxonomy" id="187145"/>
    <lineage>
        <taxon>Bacteria</taxon>
        <taxon>Pseudomonadati</taxon>
        <taxon>Calditrichota</taxon>
        <taxon>Calditrichia</taxon>
        <taxon>Calditrichales</taxon>
        <taxon>Calditrichaceae</taxon>
        <taxon>Caldithrix</taxon>
    </lineage>
</organism>
<accession>A0A7V4WVD1</accession>
<dbReference type="Proteomes" id="UP000885779">
    <property type="component" value="Unassembled WGS sequence"/>
</dbReference>
<feature type="domain" description="Thioredoxin-like fold" evidence="3">
    <location>
        <begin position="1"/>
        <end position="76"/>
    </location>
</feature>
<keyword evidence="2" id="KW-1015">Disulfide bond</keyword>
<dbReference type="InterPro" id="IPR036249">
    <property type="entry name" value="Thioredoxin-like_sf"/>
</dbReference>
<dbReference type="PANTHER" id="PTHR36450:SF1">
    <property type="entry name" value="THIOREDOXIN"/>
    <property type="match status" value="1"/>
</dbReference>
<protein>
    <submittedName>
        <fullName evidence="4">Thioredoxin family protein</fullName>
    </submittedName>
</protein>
<evidence type="ECO:0000259" key="3">
    <source>
        <dbReference type="Pfam" id="PF13192"/>
    </source>
</evidence>
<dbReference type="NCBIfam" id="TIGR00412">
    <property type="entry name" value="redox_disulf_2"/>
    <property type="match status" value="1"/>
</dbReference>
<gene>
    <name evidence="4" type="ORF">ENK44_06845</name>
</gene>
<evidence type="ECO:0000256" key="2">
    <source>
        <dbReference type="PIRSR" id="PIRSR037031-51"/>
    </source>
</evidence>
<reference evidence="4" key="1">
    <citation type="journal article" date="2020" name="mSystems">
        <title>Genome- and Community-Level Interaction Insights into Carbon Utilization and Element Cycling Functions of Hydrothermarchaeota in Hydrothermal Sediment.</title>
        <authorList>
            <person name="Zhou Z."/>
            <person name="Liu Y."/>
            <person name="Xu W."/>
            <person name="Pan J."/>
            <person name="Luo Z.H."/>
            <person name="Li M."/>
        </authorList>
    </citation>
    <scope>NUCLEOTIDE SEQUENCE [LARGE SCALE GENOMIC DNA]</scope>
    <source>
        <strain evidence="4">HyVt-577</strain>
    </source>
</reference>
<name>A0A7V4WVD1_CALAY</name>
<dbReference type="SUPFAM" id="SSF52833">
    <property type="entry name" value="Thioredoxin-like"/>
    <property type="match status" value="1"/>
</dbReference>
<keyword evidence="2" id="KW-0676">Redox-active center</keyword>
<dbReference type="InterPro" id="IPR012336">
    <property type="entry name" value="Thioredoxin-like_fold"/>
</dbReference>
<dbReference type="EMBL" id="DRQG01000065">
    <property type="protein sequence ID" value="HGY55397.1"/>
    <property type="molecule type" value="Genomic_DNA"/>
</dbReference>
<evidence type="ECO:0000256" key="1">
    <source>
        <dbReference type="PIRSR" id="PIRSR037031-50"/>
    </source>
</evidence>
<evidence type="ECO:0000313" key="4">
    <source>
        <dbReference type="EMBL" id="HGY55397.1"/>
    </source>
</evidence>
<sequence length="81" mass="8854">MHIQVVGSGCPNCNKLEALCKEVVNELRLDAQIEKVIDINRFAELGVYITPGLLINGQLKSAGKIPVKATLAHWLEDSAKQ</sequence>